<feature type="transmembrane region" description="Helical" evidence="1">
    <location>
        <begin position="6"/>
        <end position="27"/>
    </location>
</feature>
<dbReference type="AlphaFoldDB" id="A0A2T3N6H2"/>
<feature type="transmembrane region" description="Helical" evidence="1">
    <location>
        <begin position="34"/>
        <end position="55"/>
    </location>
</feature>
<reference evidence="2 3" key="1">
    <citation type="submission" date="2018-03" db="EMBL/GenBank/DDBJ databases">
        <title>Whole genome sequencing of Histamine producing bacteria.</title>
        <authorList>
            <person name="Butler K."/>
        </authorList>
    </citation>
    <scope>NUCLEOTIDE SEQUENCE [LARGE SCALE GENOMIC DNA]</scope>
    <source>
        <strain evidence="2 3">DSM 19138</strain>
    </source>
</reference>
<evidence type="ECO:0000313" key="2">
    <source>
        <dbReference type="EMBL" id="PSW08298.1"/>
    </source>
</evidence>
<dbReference type="OrthoDB" id="9991630at2"/>
<dbReference type="Proteomes" id="UP000241346">
    <property type="component" value="Unassembled WGS sequence"/>
</dbReference>
<protein>
    <submittedName>
        <fullName evidence="2">Uncharacterized protein</fullName>
    </submittedName>
</protein>
<name>A0A2T3N6H2_9GAMM</name>
<keyword evidence="1" id="KW-0472">Membrane</keyword>
<evidence type="ECO:0000313" key="3">
    <source>
        <dbReference type="Proteomes" id="UP000241346"/>
    </source>
</evidence>
<evidence type="ECO:0000256" key="1">
    <source>
        <dbReference type="SAM" id="Phobius"/>
    </source>
</evidence>
<keyword evidence="1" id="KW-1133">Transmembrane helix</keyword>
<sequence length="166" mass="19045">MEIPEFWTNVIASLVASIIFTGIGAILLKHWKGLAIGIGALAFIAGAGTLVIWGINSAVDSYNESREVAYLQEKVDRFIKGNYKYQYDEGWRANVHKISPRLVMALSYPEQVKAHKTPHPFYNHDFQFEISEMLKDEGYSNRPFWVFEVRPISEEEYNKILEQTKG</sequence>
<comment type="caution">
    <text evidence="2">The sequence shown here is derived from an EMBL/GenBank/DDBJ whole genome shotgun (WGS) entry which is preliminary data.</text>
</comment>
<dbReference type="RefSeq" id="WP_107300709.1">
    <property type="nucleotide sequence ID" value="NZ_PYMB01000022.1"/>
</dbReference>
<gene>
    <name evidence="2" type="ORF">C9J01_24315</name>
</gene>
<keyword evidence="1" id="KW-0812">Transmembrane</keyword>
<organism evidence="2 3">
    <name type="scientific">Photobacterium rosenbergii</name>
    <dbReference type="NCBI Taxonomy" id="294936"/>
    <lineage>
        <taxon>Bacteria</taxon>
        <taxon>Pseudomonadati</taxon>
        <taxon>Pseudomonadota</taxon>
        <taxon>Gammaproteobacteria</taxon>
        <taxon>Vibrionales</taxon>
        <taxon>Vibrionaceae</taxon>
        <taxon>Photobacterium</taxon>
    </lineage>
</organism>
<dbReference type="EMBL" id="PYMB01000022">
    <property type="protein sequence ID" value="PSW08298.1"/>
    <property type="molecule type" value="Genomic_DNA"/>
</dbReference>
<proteinExistence type="predicted"/>
<accession>A0A2T3N6H2</accession>